<evidence type="ECO:0000256" key="8">
    <source>
        <dbReference type="ARBA" id="ARBA00023315"/>
    </source>
</evidence>
<feature type="transmembrane region" description="Helical" evidence="9">
    <location>
        <begin position="12"/>
        <end position="29"/>
    </location>
</feature>
<feature type="transmembrane region" description="Helical" evidence="9">
    <location>
        <begin position="203"/>
        <end position="220"/>
    </location>
</feature>
<comment type="caution">
    <text evidence="11">The sequence shown here is derived from an EMBL/GenBank/DDBJ whole genome shotgun (WGS) entry which is preliminary data.</text>
</comment>
<evidence type="ECO:0000313" key="11">
    <source>
        <dbReference type="EMBL" id="HFH29088.1"/>
    </source>
</evidence>
<feature type="transmembrane region" description="Helical" evidence="9">
    <location>
        <begin position="62"/>
        <end position="82"/>
    </location>
</feature>
<dbReference type="NCBIfam" id="TIGR00546">
    <property type="entry name" value="lnt"/>
    <property type="match status" value="1"/>
</dbReference>
<dbReference type="InterPro" id="IPR045378">
    <property type="entry name" value="LNT_N"/>
</dbReference>
<keyword evidence="7 9" id="KW-0472">Membrane</keyword>
<evidence type="ECO:0000259" key="10">
    <source>
        <dbReference type="PROSITE" id="PS50263"/>
    </source>
</evidence>
<dbReference type="InterPro" id="IPR036526">
    <property type="entry name" value="C-N_Hydrolase_sf"/>
</dbReference>
<dbReference type="GO" id="GO:0016410">
    <property type="term" value="F:N-acyltransferase activity"/>
    <property type="evidence" value="ECO:0007669"/>
    <property type="project" value="UniProtKB-UniRule"/>
</dbReference>
<protein>
    <recommendedName>
        <fullName evidence="9">Apolipoprotein N-acyltransferase</fullName>
        <shortName evidence="9">ALP N-acyltransferase</shortName>
        <ecNumber evidence="9">2.3.1.269</ecNumber>
    </recommendedName>
</protein>
<feature type="transmembrane region" description="Helical" evidence="9">
    <location>
        <begin position="120"/>
        <end position="144"/>
    </location>
</feature>
<gene>
    <name evidence="9 11" type="primary">lnt</name>
    <name evidence="11" type="ORF">ENS59_06190</name>
</gene>
<evidence type="ECO:0000256" key="9">
    <source>
        <dbReference type="HAMAP-Rule" id="MF_01148"/>
    </source>
</evidence>
<reference evidence="11" key="1">
    <citation type="journal article" date="2020" name="mSystems">
        <title>Genome- and Community-Level Interaction Insights into Carbon Utilization and Element Cycling Functions of Hydrothermarchaeota in Hydrothermal Sediment.</title>
        <authorList>
            <person name="Zhou Z."/>
            <person name="Liu Y."/>
            <person name="Xu W."/>
            <person name="Pan J."/>
            <person name="Luo Z.H."/>
            <person name="Li M."/>
        </authorList>
    </citation>
    <scope>NUCLEOTIDE SEQUENCE [LARGE SCALE GENOMIC DNA]</scope>
    <source>
        <strain evidence="11">SpSt-503</strain>
    </source>
</reference>
<keyword evidence="6 9" id="KW-1133">Transmembrane helix</keyword>
<comment type="function">
    <text evidence="9">Catalyzes the phospholipid dependent N-acylation of the N-terminal cysteine of apolipoprotein, the last step in lipoprotein maturation.</text>
</comment>
<dbReference type="SUPFAM" id="SSF56317">
    <property type="entry name" value="Carbon-nitrogen hydrolase"/>
    <property type="match status" value="1"/>
</dbReference>
<dbReference type="PROSITE" id="PS50263">
    <property type="entry name" value="CN_HYDROLASE"/>
    <property type="match status" value="1"/>
</dbReference>
<comment type="pathway">
    <text evidence="9">Protein modification; lipoprotein biosynthesis (N-acyl transfer).</text>
</comment>
<proteinExistence type="inferred from homology"/>
<evidence type="ECO:0000256" key="4">
    <source>
        <dbReference type="ARBA" id="ARBA00022679"/>
    </source>
</evidence>
<feature type="domain" description="CN hydrolase" evidence="10">
    <location>
        <begin position="232"/>
        <end position="493"/>
    </location>
</feature>
<comment type="similarity">
    <text evidence="2 9">Belongs to the CN hydrolase family. Apolipoprotein N-acyltransferase subfamily.</text>
</comment>
<comment type="subcellular location">
    <subcellularLocation>
        <location evidence="1 9">Cell membrane</location>
        <topology evidence="1 9">Multi-pass membrane protein</topology>
    </subcellularLocation>
</comment>
<evidence type="ECO:0000256" key="2">
    <source>
        <dbReference type="ARBA" id="ARBA00010065"/>
    </source>
</evidence>
<dbReference type="AlphaFoldDB" id="A0A7C3E0P3"/>
<keyword evidence="5 9" id="KW-0812">Transmembrane</keyword>
<dbReference type="EMBL" id="DSVL01000194">
    <property type="protein sequence ID" value="HFH29088.1"/>
    <property type="molecule type" value="Genomic_DNA"/>
</dbReference>
<accession>A0A7C3E0P3</accession>
<dbReference type="Pfam" id="PF20154">
    <property type="entry name" value="LNT_N"/>
    <property type="match status" value="1"/>
</dbReference>
<evidence type="ECO:0000256" key="6">
    <source>
        <dbReference type="ARBA" id="ARBA00022989"/>
    </source>
</evidence>
<dbReference type="Gene3D" id="3.60.110.10">
    <property type="entry name" value="Carbon-nitrogen hydrolase"/>
    <property type="match status" value="1"/>
</dbReference>
<feature type="transmembrane region" description="Helical" evidence="9">
    <location>
        <begin position="35"/>
        <end position="55"/>
    </location>
</feature>
<dbReference type="PANTHER" id="PTHR38686">
    <property type="entry name" value="APOLIPOPROTEIN N-ACYLTRANSFERASE"/>
    <property type="match status" value="1"/>
</dbReference>
<feature type="transmembrane region" description="Helical" evidence="9">
    <location>
        <begin position="156"/>
        <end position="183"/>
    </location>
</feature>
<dbReference type="Pfam" id="PF00795">
    <property type="entry name" value="CN_hydrolase"/>
    <property type="match status" value="1"/>
</dbReference>
<evidence type="ECO:0000256" key="5">
    <source>
        <dbReference type="ARBA" id="ARBA00022692"/>
    </source>
</evidence>
<keyword evidence="11" id="KW-0449">Lipoprotein</keyword>
<dbReference type="CDD" id="cd07571">
    <property type="entry name" value="ALP_N-acyl_transferase"/>
    <property type="match status" value="1"/>
</dbReference>
<dbReference type="PANTHER" id="PTHR38686:SF1">
    <property type="entry name" value="APOLIPOPROTEIN N-ACYLTRANSFERASE"/>
    <property type="match status" value="1"/>
</dbReference>
<dbReference type="GO" id="GO:0042158">
    <property type="term" value="P:lipoprotein biosynthetic process"/>
    <property type="evidence" value="ECO:0007669"/>
    <property type="project" value="UniProtKB-UniRule"/>
</dbReference>
<evidence type="ECO:0000256" key="3">
    <source>
        <dbReference type="ARBA" id="ARBA00022475"/>
    </source>
</evidence>
<dbReference type="HAMAP" id="MF_01148">
    <property type="entry name" value="Lnt"/>
    <property type="match status" value="1"/>
</dbReference>
<dbReference type="GO" id="GO:0005886">
    <property type="term" value="C:plasma membrane"/>
    <property type="evidence" value="ECO:0007669"/>
    <property type="project" value="UniProtKB-SubCell"/>
</dbReference>
<evidence type="ECO:0000256" key="1">
    <source>
        <dbReference type="ARBA" id="ARBA00004651"/>
    </source>
</evidence>
<feature type="transmembrane region" description="Helical" evidence="9">
    <location>
        <begin position="506"/>
        <end position="528"/>
    </location>
</feature>
<organism evidence="11">
    <name type="scientific">Gracilinema caldarium</name>
    <dbReference type="NCBI Taxonomy" id="215591"/>
    <lineage>
        <taxon>Bacteria</taxon>
        <taxon>Pseudomonadati</taxon>
        <taxon>Spirochaetota</taxon>
        <taxon>Spirochaetia</taxon>
        <taxon>Spirochaetales</taxon>
        <taxon>Breznakiellaceae</taxon>
        <taxon>Gracilinema</taxon>
    </lineage>
</organism>
<feature type="transmembrane region" description="Helical" evidence="9">
    <location>
        <begin position="88"/>
        <end position="108"/>
    </location>
</feature>
<comment type="catalytic activity">
    <reaction evidence="9">
        <text>N-terminal S-1,2-diacyl-sn-glyceryl-L-cysteinyl-[lipoprotein] + a glycerophospholipid = N-acyl-S-1,2-diacyl-sn-glyceryl-L-cysteinyl-[lipoprotein] + a 2-acyl-sn-glycero-3-phospholipid + H(+)</text>
        <dbReference type="Rhea" id="RHEA:48228"/>
        <dbReference type="Rhea" id="RHEA-COMP:14681"/>
        <dbReference type="Rhea" id="RHEA-COMP:14684"/>
        <dbReference type="ChEBI" id="CHEBI:15378"/>
        <dbReference type="ChEBI" id="CHEBI:136912"/>
        <dbReference type="ChEBI" id="CHEBI:140656"/>
        <dbReference type="ChEBI" id="CHEBI:140657"/>
        <dbReference type="ChEBI" id="CHEBI:140660"/>
        <dbReference type="EC" id="2.3.1.269"/>
    </reaction>
</comment>
<keyword evidence="3 9" id="KW-1003">Cell membrane</keyword>
<dbReference type="UniPathway" id="UPA00666"/>
<dbReference type="EC" id="2.3.1.269" evidence="9"/>
<keyword evidence="8 9" id="KW-0012">Acyltransferase</keyword>
<evidence type="ECO:0000256" key="7">
    <source>
        <dbReference type="ARBA" id="ARBA00023136"/>
    </source>
</evidence>
<dbReference type="InterPro" id="IPR004563">
    <property type="entry name" value="Apolipo_AcylTrfase"/>
</dbReference>
<sequence length="536" mass="61531">MMPSSQRQFIKNTGINVLLIVAGSVLFALSFPNLFFPKGLPIFAWVAYVPVFFVISRVSIGASVFWGALYGYAAYGLFNYWLSVFHPLAGLIVGIIYLTYFAILFPFLKLAEKLFSQKHYLIQWLIWLAYEYLRTKGFLGYAYGITGYSQWEMIPLIQIASLFGVWAVSALVLFPSVYIARLLSFKRDNPDRSYVLFIKQERLSLLIWIIALSASLIYGFNSQISYQDAPVARIALVQHNSDPWRGGLAAYRQNFNTLKRLSLEAVNQEKKPDLVVWSETAFVPRIYWHKTDPDSYELVKDLLDFLTTQDIPYVIGNDDARKELTDEGIWDRVDYNAVLLFEKGEEKQIYRKMHLVPFTEHFPYKTQLPFVYDALRNADTHFWKKGTEATVFETKGIKFSTPICFEDTFGYLSRRFVANGAELIVNLTNDAWSKSLPAQMQHATMAVFRAVENRRSVVRATASGQTCAIDPNGRIIAMAKEFTETQLTVEVPLLTTRTWYTKYGDILAQLFVILSVLCLFMGIIRLTIRARHRTIQ</sequence>
<keyword evidence="4 9" id="KW-0808">Transferase</keyword>
<dbReference type="InterPro" id="IPR003010">
    <property type="entry name" value="C-N_Hydrolase"/>
</dbReference>
<name>A0A7C3E0P3_9SPIR</name>